<sequence>MENSTDSVVNIAVDKYSGRADKTGTDNKKKRRNQLALTCILILLFAYGIAINESDYMGNAHTSVIQYLEVYSAFLPLFIYIVPFGICMKWICGKYEMDGRELLAAVFCGAFIPAAFAGELNGGFDALMKSLMGHSYSDAWIGSLEAGIVEEILKLAAAAMLLYVFGMRALKHYLVIGMCVGMGFQIEEDIAYITESGFTKVNEAFPTALDRVTGALGSHWAYAAVTAAGLYLIVRAHGRNHKRKGIGWILLVMTDHFLYDTPIGDAQLFNAILTAAVVLPVILFFSSPEMEAEEKVYDTEHID</sequence>
<dbReference type="GO" id="GO:0008237">
    <property type="term" value="F:metallopeptidase activity"/>
    <property type="evidence" value="ECO:0007669"/>
    <property type="project" value="UniProtKB-KW"/>
</dbReference>
<keyword evidence="2" id="KW-0378">Hydrolase</keyword>
<dbReference type="GO" id="GO:0006508">
    <property type="term" value="P:proteolysis"/>
    <property type="evidence" value="ECO:0007669"/>
    <property type="project" value="UniProtKB-KW"/>
</dbReference>
<dbReference type="AlphaFoldDB" id="A0A7X2P862"/>
<name>A0A7X2P862_9FIRM</name>
<feature type="transmembrane region" description="Helical" evidence="1">
    <location>
        <begin position="140"/>
        <end position="166"/>
    </location>
</feature>
<accession>A0A7X2P862</accession>
<evidence type="ECO:0000256" key="1">
    <source>
        <dbReference type="SAM" id="Phobius"/>
    </source>
</evidence>
<feature type="transmembrane region" description="Helical" evidence="1">
    <location>
        <begin position="102"/>
        <end position="120"/>
    </location>
</feature>
<evidence type="ECO:0000313" key="2">
    <source>
        <dbReference type="EMBL" id="MST81478.1"/>
    </source>
</evidence>
<keyword evidence="2" id="KW-0645">Protease</keyword>
<dbReference type="EMBL" id="VUMV01000002">
    <property type="protein sequence ID" value="MST81478.1"/>
    <property type="molecule type" value="Genomic_DNA"/>
</dbReference>
<gene>
    <name evidence="2" type="ORF">FYJ60_04015</name>
</gene>
<dbReference type="Proteomes" id="UP000466864">
    <property type="component" value="Unassembled WGS sequence"/>
</dbReference>
<proteinExistence type="predicted"/>
<protein>
    <submittedName>
        <fullName evidence="2">PrsW family intramembrane metalloprotease</fullName>
    </submittedName>
</protein>
<evidence type="ECO:0000313" key="3">
    <source>
        <dbReference type="Proteomes" id="UP000466864"/>
    </source>
</evidence>
<keyword evidence="1" id="KW-0812">Transmembrane</keyword>
<feature type="transmembrane region" description="Helical" evidence="1">
    <location>
        <begin position="173"/>
        <end position="194"/>
    </location>
</feature>
<organism evidence="2 3">
    <name type="scientific">Bilifractor porci</name>
    <dbReference type="NCBI Taxonomy" id="2606636"/>
    <lineage>
        <taxon>Bacteria</taxon>
        <taxon>Bacillati</taxon>
        <taxon>Bacillota</taxon>
        <taxon>Clostridia</taxon>
        <taxon>Lachnospirales</taxon>
        <taxon>Lachnospiraceae</taxon>
        <taxon>Bilifractor</taxon>
    </lineage>
</organism>
<keyword evidence="1" id="KW-0472">Membrane</keyword>
<feature type="transmembrane region" description="Helical" evidence="1">
    <location>
        <begin position="71"/>
        <end position="90"/>
    </location>
</feature>
<keyword evidence="2" id="KW-0482">Metalloprotease</keyword>
<comment type="caution">
    <text evidence="2">The sequence shown here is derived from an EMBL/GenBank/DDBJ whole genome shotgun (WGS) entry which is preliminary data.</text>
</comment>
<dbReference type="Pfam" id="PF13367">
    <property type="entry name" value="PrsW-protease"/>
    <property type="match status" value="1"/>
</dbReference>
<dbReference type="RefSeq" id="WP_154457283.1">
    <property type="nucleotide sequence ID" value="NZ_VUMV01000002.1"/>
</dbReference>
<feature type="transmembrane region" description="Helical" evidence="1">
    <location>
        <begin position="214"/>
        <end position="234"/>
    </location>
</feature>
<keyword evidence="1" id="KW-1133">Transmembrane helix</keyword>
<dbReference type="InterPro" id="IPR026898">
    <property type="entry name" value="PrsW"/>
</dbReference>
<feature type="transmembrane region" description="Helical" evidence="1">
    <location>
        <begin position="35"/>
        <end position="51"/>
    </location>
</feature>
<reference evidence="2 3" key="1">
    <citation type="submission" date="2019-08" db="EMBL/GenBank/DDBJ databases">
        <title>In-depth cultivation of the pig gut microbiome towards novel bacterial diversity and tailored functional studies.</title>
        <authorList>
            <person name="Wylensek D."/>
            <person name="Hitch T.C.A."/>
            <person name="Clavel T."/>
        </authorList>
    </citation>
    <scope>NUCLEOTIDE SEQUENCE [LARGE SCALE GENOMIC DNA]</scope>
    <source>
        <strain evidence="2 3">Oil+RF-744-WCA-WT-13</strain>
    </source>
</reference>
<keyword evidence="3" id="KW-1185">Reference proteome</keyword>
<feature type="transmembrane region" description="Helical" evidence="1">
    <location>
        <begin position="268"/>
        <end position="285"/>
    </location>
</feature>